<reference evidence="17 18" key="1">
    <citation type="submission" date="2024-04" db="EMBL/GenBank/DDBJ databases">
        <authorList>
            <consortium name="Genoscope - CEA"/>
            <person name="William W."/>
        </authorList>
    </citation>
    <scope>NUCLEOTIDE SEQUENCE [LARGE SCALE GENOMIC DNA]</scope>
</reference>
<dbReference type="Proteomes" id="UP001497497">
    <property type="component" value="Unassembled WGS sequence"/>
</dbReference>
<keyword evidence="18" id="KW-1185">Reference proteome</keyword>
<dbReference type="GO" id="GO:0005886">
    <property type="term" value="C:plasma membrane"/>
    <property type="evidence" value="ECO:0007669"/>
    <property type="project" value="UniProtKB-SubCell"/>
</dbReference>
<keyword evidence="12" id="KW-0325">Glycoprotein</keyword>
<sequence length="393" mass="43649">MADLSWQKQSQRNTGAAGSAVLDMDLEDMEIMEDGQSDVSDYENSFSDSRPQRGTISGSGKKTLADDIRQRVSENMTQMVWQAGTQGAKRAWSLYGNIDVLRPYFDVEPRVVQMRLLFSLIPVKPSDQRQQVPKELYGPTMVVLTLIAILLYQMKTAEHKVEEGTLMGSAIGVCFMYWLGASCLVWFVSYVCNVRITLLQILSMMGYSLFGHCIVLFLGTVIHTGHDHMFFYFLWAVVGGLSTLKMAGIIMSRTRGHTERLIVIGTIAALHLLFLLYLHFAYHTIVEEISDAFNQNLVQVPVAVQEEPQVPVVTGNIDQDHEALKEIADVTQAALPQDGVVPPVLKDMTAGVKLILNNSSIQAELEELKAPASLARTGSLILDKLKQRESIVA</sequence>
<name>A0AAV2IFB1_LYMST</name>
<dbReference type="EMBL" id="CAXITT010000547">
    <property type="protein sequence ID" value="CAL1543417.1"/>
    <property type="molecule type" value="Genomic_DNA"/>
</dbReference>
<feature type="transmembrane region" description="Helical" evidence="16">
    <location>
        <begin position="229"/>
        <end position="249"/>
    </location>
</feature>
<evidence type="ECO:0000256" key="2">
    <source>
        <dbReference type="ARBA" id="ARBA00004496"/>
    </source>
</evidence>
<evidence type="ECO:0000256" key="10">
    <source>
        <dbReference type="ARBA" id="ARBA00023034"/>
    </source>
</evidence>
<protein>
    <recommendedName>
        <fullName evidence="4">Protein YIPF3</fullName>
    </recommendedName>
    <alternativeName>
        <fullName evidence="14">YIP1 family member 3</fullName>
    </alternativeName>
</protein>
<dbReference type="AlphaFoldDB" id="A0AAV2IFB1"/>
<evidence type="ECO:0000313" key="17">
    <source>
        <dbReference type="EMBL" id="CAL1543417.1"/>
    </source>
</evidence>
<evidence type="ECO:0000256" key="8">
    <source>
        <dbReference type="ARBA" id="ARBA00022782"/>
    </source>
</evidence>
<feature type="transmembrane region" description="Helical" evidence="16">
    <location>
        <begin position="204"/>
        <end position="223"/>
    </location>
</feature>
<evidence type="ECO:0000256" key="9">
    <source>
        <dbReference type="ARBA" id="ARBA00022989"/>
    </source>
</evidence>
<dbReference type="PANTHER" id="PTHR15627">
    <property type="entry name" value="NATURAL KILLER CELL-SPECIFIC ANTIGEN KLIP1"/>
    <property type="match status" value="1"/>
</dbReference>
<feature type="region of interest" description="Disordered" evidence="15">
    <location>
        <begin position="34"/>
        <end position="64"/>
    </location>
</feature>
<dbReference type="PANTHER" id="PTHR15627:SF14">
    <property type="entry name" value="PROTEIN YIPF3"/>
    <property type="match status" value="1"/>
</dbReference>
<comment type="caution">
    <text evidence="17">The sequence shown here is derived from an EMBL/GenBank/DDBJ whole genome shotgun (WGS) entry which is preliminary data.</text>
</comment>
<keyword evidence="10" id="KW-0333">Golgi apparatus</keyword>
<feature type="transmembrane region" description="Helical" evidence="16">
    <location>
        <begin position="136"/>
        <end position="154"/>
    </location>
</feature>
<dbReference type="GO" id="GO:0005794">
    <property type="term" value="C:Golgi apparatus"/>
    <property type="evidence" value="ECO:0007669"/>
    <property type="project" value="UniProtKB-SubCell"/>
</dbReference>
<evidence type="ECO:0000256" key="6">
    <source>
        <dbReference type="ARBA" id="ARBA00022490"/>
    </source>
</evidence>
<evidence type="ECO:0000256" key="14">
    <source>
        <dbReference type="ARBA" id="ARBA00032951"/>
    </source>
</evidence>
<feature type="transmembrane region" description="Helical" evidence="16">
    <location>
        <begin position="166"/>
        <end position="192"/>
    </location>
</feature>
<feature type="transmembrane region" description="Helical" evidence="16">
    <location>
        <begin position="261"/>
        <end position="282"/>
    </location>
</feature>
<organism evidence="17 18">
    <name type="scientific">Lymnaea stagnalis</name>
    <name type="common">Great pond snail</name>
    <name type="synonym">Helix stagnalis</name>
    <dbReference type="NCBI Taxonomy" id="6523"/>
    <lineage>
        <taxon>Eukaryota</taxon>
        <taxon>Metazoa</taxon>
        <taxon>Spiralia</taxon>
        <taxon>Lophotrochozoa</taxon>
        <taxon>Mollusca</taxon>
        <taxon>Gastropoda</taxon>
        <taxon>Heterobranchia</taxon>
        <taxon>Euthyneura</taxon>
        <taxon>Panpulmonata</taxon>
        <taxon>Hygrophila</taxon>
        <taxon>Lymnaeoidea</taxon>
        <taxon>Lymnaeidae</taxon>
        <taxon>Lymnaea</taxon>
    </lineage>
</organism>
<comment type="function">
    <text evidence="13">Involved in the maintenance of the Golgi structure. May play a role in hematopoiesis.</text>
</comment>
<evidence type="ECO:0000256" key="15">
    <source>
        <dbReference type="SAM" id="MobiDB-lite"/>
    </source>
</evidence>
<keyword evidence="5" id="KW-1003">Cell membrane</keyword>
<evidence type="ECO:0000256" key="12">
    <source>
        <dbReference type="ARBA" id="ARBA00023180"/>
    </source>
</evidence>
<keyword evidence="8" id="KW-0221">Differentiation</keyword>
<evidence type="ECO:0000256" key="11">
    <source>
        <dbReference type="ARBA" id="ARBA00023136"/>
    </source>
</evidence>
<evidence type="ECO:0000256" key="3">
    <source>
        <dbReference type="ARBA" id="ARBA00004651"/>
    </source>
</evidence>
<keyword evidence="6" id="KW-0963">Cytoplasm</keyword>
<dbReference type="InterPro" id="IPR051521">
    <property type="entry name" value="tRNA_Mod/Golgi_Maint"/>
</dbReference>
<evidence type="ECO:0000256" key="13">
    <source>
        <dbReference type="ARBA" id="ARBA00024809"/>
    </source>
</evidence>
<keyword evidence="9 16" id="KW-1133">Transmembrane helix</keyword>
<accession>A0AAV2IFB1</accession>
<evidence type="ECO:0000313" key="18">
    <source>
        <dbReference type="Proteomes" id="UP001497497"/>
    </source>
</evidence>
<evidence type="ECO:0000256" key="5">
    <source>
        <dbReference type="ARBA" id="ARBA00022475"/>
    </source>
</evidence>
<feature type="compositionally biased region" description="Polar residues" evidence="15">
    <location>
        <begin position="37"/>
        <end position="60"/>
    </location>
</feature>
<evidence type="ECO:0000256" key="1">
    <source>
        <dbReference type="ARBA" id="ARBA00004257"/>
    </source>
</evidence>
<evidence type="ECO:0000256" key="7">
    <source>
        <dbReference type="ARBA" id="ARBA00022692"/>
    </source>
</evidence>
<gene>
    <name evidence="17" type="ORF">GSLYS_00016951001</name>
</gene>
<evidence type="ECO:0000256" key="16">
    <source>
        <dbReference type="SAM" id="Phobius"/>
    </source>
</evidence>
<dbReference type="GO" id="GO:0030154">
    <property type="term" value="P:cell differentiation"/>
    <property type="evidence" value="ECO:0007669"/>
    <property type="project" value="UniProtKB-KW"/>
</dbReference>
<keyword evidence="11 16" id="KW-0472">Membrane</keyword>
<proteinExistence type="predicted"/>
<comment type="subcellular location">
    <subcellularLocation>
        <location evidence="3">Cell membrane</location>
        <topology evidence="3">Multi-pass membrane protein</topology>
    </subcellularLocation>
    <subcellularLocation>
        <location evidence="2">Cytoplasm</location>
    </subcellularLocation>
    <subcellularLocation>
        <location evidence="1">Golgi apparatus</location>
        <location evidence="1">cis-Golgi network membrane</location>
        <topology evidence="1">Multi-pass membrane protein</topology>
    </subcellularLocation>
</comment>
<evidence type="ECO:0000256" key="4">
    <source>
        <dbReference type="ARBA" id="ARBA00015622"/>
    </source>
</evidence>
<keyword evidence="7 16" id="KW-0812">Transmembrane</keyword>